<dbReference type="PANTHER" id="PTHR12674">
    <property type="entry name" value="PREFOLDIN SUBUNIT 5"/>
    <property type="match status" value="1"/>
</dbReference>
<dbReference type="Pfam" id="PF02996">
    <property type="entry name" value="Prefoldin"/>
    <property type="match status" value="1"/>
</dbReference>
<dbReference type="GO" id="GO:1990114">
    <property type="term" value="P:RNA polymerase II core complex assembly"/>
    <property type="evidence" value="ECO:0007669"/>
    <property type="project" value="TreeGrafter"/>
</dbReference>
<dbReference type="GO" id="GO:1990113">
    <property type="term" value="P:RNA polymerase I assembly"/>
    <property type="evidence" value="ECO:0007669"/>
    <property type="project" value="TreeGrafter"/>
</dbReference>
<dbReference type="EMBL" id="JAVFKY010000001">
    <property type="protein sequence ID" value="KAK5584059.1"/>
    <property type="molecule type" value="Genomic_DNA"/>
</dbReference>
<comment type="similarity">
    <text evidence="1">Belongs to the prefoldin subunit alpha family.</text>
</comment>
<evidence type="ECO:0008006" key="6">
    <source>
        <dbReference type="Google" id="ProtNLM"/>
    </source>
</evidence>
<evidence type="ECO:0000256" key="2">
    <source>
        <dbReference type="ARBA" id="ARBA00023186"/>
    </source>
</evidence>
<dbReference type="NCBIfam" id="TIGR00293">
    <property type="entry name" value="prefoldin subunit alpha"/>
    <property type="match status" value="1"/>
</dbReference>
<dbReference type="InterPro" id="IPR009053">
    <property type="entry name" value="Prefoldin"/>
</dbReference>
<dbReference type="GO" id="GO:1990115">
    <property type="term" value="P:RNA polymerase III assembly"/>
    <property type="evidence" value="ECO:0007669"/>
    <property type="project" value="TreeGrafter"/>
</dbReference>
<keyword evidence="5" id="KW-1185">Reference proteome</keyword>
<dbReference type="Proteomes" id="UP001344447">
    <property type="component" value="Unassembled WGS sequence"/>
</dbReference>
<dbReference type="FunFam" id="1.10.287.370:FF:000004">
    <property type="entry name" value="Probable prefoldin subunit 5"/>
    <property type="match status" value="1"/>
</dbReference>
<feature type="coiled-coil region" evidence="3">
    <location>
        <begin position="16"/>
        <end position="50"/>
    </location>
</feature>
<dbReference type="CDD" id="cd23157">
    <property type="entry name" value="Prefoldin_5"/>
    <property type="match status" value="1"/>
</dbReference>
<dbReference type="GO" id="GO:0051082">
    <property type="term" value="F:unfolded protein binding"/>
    <property type="evidence" value="ECO:0007669"/>
    <property type="project" value="InterPro"/>
</dbReference>
<comment type="caution">
    <text evidence="4">The sequence shown here is derived from an EMBL/GenBank/DDBJ whole genome shotgun (WGS) entry which is preliminary data.</text>
</comment>
<evidence type="ECO:0000313" key="4">
    <source>
        <dbReference type="EMBL" id="KAK5584059.1"/>
    </source>
</evidence>
<sequence length="159" mass="17978">MSEAQQQQVNLGSLSLEQLQMVREQVEAEIQQLSESIQQLKHASNKYIEAKEAMGGLKGTDGKEMLVPLTSSIYLPGKINSKEKVLVDIGTGYYVEMGIEQGQNFSNRKVQLITEQVNKVQTAINMKRQNLESIVQVAQQKISLYKQQQQQQQQSQPQK</sequence>
<dbReference type="InterPro" id="IPR011599">
    <property type="entry name" value="PFD_alpha_archaea"/>
</dbReference>
<accession>A0AAN7YT56</accession>
<name>A0AAN7YT56_9MYCE</name>
<dbReference type="GO" id="GO:0005737">
    <property type="term" value="C:cytoplasm"/>
    <property type="evidence" value="ECO:0007669"/>
    <property type="project" value="TreeGrafter"/>
</dbReference>
<keyword evidence="3" id="KW-0175">Coiled coil</keyword>
<dbReference type="SUPFAM" id="SSF46579">
    <property type="entry name" value="Prefoldin"/>
    <property type="match status" value="1"/>
</dbReference>
<evidence type="ECO:0000313" key="5">
    <source>
        <dbReference type="Proteomes" id="UP001344447"/>
    </source>
</evidence>
<organism evidence="4 5">
    <name type="scientific">Dictyostelium firmibasis</name>
    <dbReference type="NCBI Taxonomy" id="79012"/>
    <lineage>
        <taxon>Eukaryota</taxon>
        <taxon>Amoebozoa</taxon>
        <taxon>Evosea</taxon>
        <taxon>Eumycetozoa</taxon>
        <taxon>Dictyostelia</taxon>
        <taxon>Dictyosteliales</taxon>
        <taxon>Dictyosteliaceae</taxon>
        <taxon>Dictyostelium</taxon>
    </lineage>
</organism>
<proteinExistence type="inferred from homology"/>
<dbReference type="PANTHER" id="PTHR12674:SF2">
    <property type="entry name" value="PREFOLDIN SUBUNIT 5"/>
    <property type="match status" value="1"/>
</dbReference>
<evidence type="ECO:0000256" key="1">
    <source>
        <dbReference type="ARBA" id="ARBA00010048"/>
    </source>
</evidence>
<dbReference type="AlphaFoldDB" id="A0AAN7YT56"/>
<protein>
    <recommendedName>
        <fullName evidence="6">Prefoldin subunit 5</fullName>
    </recommendedName>
</protein>
<reference evidence="4 5" key="1">
    <citation type="submission" date="2023-11" db="EMBL/GenBank/DDBJ databases">
        <title>Dfirmibasis_genome.</title>
        <authorList>
            <person name="Edelbroek B."/>
            <person name="Kjellin J."/>
            <person name="Jerlstrom-Hultqvist J."/>
            <person name="Soderbom F."/>
        </authorList>
    </citation>
    <scope>NUCLEOTIDE SEQUENCE [LARGE SCALE GENOMIC DNA]</scope>
    <source>
        <strain evidence="4 5">TNS-C-14</strain>
    </source>
</reference>
<dbReference type="Gene3D" id="1.10.287.370">
    <property type="match status" value="1"/>
</dbReference>
<dbReference type="GO" id="GO:0016272">
    <property type="term" value="C:prefoldin complex"/>
    <property type="evidence" value="ECO:0007669"/>
    <property type="project" value="InterPro"/>
</dbReference>
<evidence type="ECO:0000256" key="3">
    <source>
        <dbReference type="SAM" id="Coils"/>
    </source>
</evidence>
<dbReference type="GO" id="GO:0006457">
    <property type="term" value="P:protein folding"/>
    <property type="evidence" value="ECO:0007669"/>
    <property type="project" value="InterPro"/>
</dbReference>
<gene>
    <name evidence="4" type="ORF">RB653_005666</name>
</gene>
<dbReference type="InterPro" id="IPR004127">
    <property type="entry name" value="Prefoldin_subunit_alpha"/>
</dbReference>
<keyword evidence="2" id="KW-0143">Chaperone</keyword>